<evidence type="ECO:0000313" key="3">
    <source>
        <dbReference type="EMBL" id="TCT29279.1"/>
    </source>
</evidence>
<dbReference type="GO" id="GO:0007155">
    <property type="term" value="P:cell adhesion"/>
    <property type="evidence" value="ECO:0007669"/>
    <property type="project" value="InterPro"/>
</dbReference>
<dbReference type="RefSeq" id="WP_036950069.1">
    <property type="nucleotide sequence ID" value="NZ_CABKTH010000005.1"/>
</dbReference>
<accession>A0A4R3NDC0</accession>
<proteinExistence type="predicted"/>
<dbReference type="EMBL" id="SMAS01000012">
    <property type="protein sequence ID" value="TCT29279.1"/>
    <property type="molecule type" value="Genomic_DNA"/>
</dbReference>
<dbReference type="Proteomes" id="UP000295055">
    <property type="component" value="Unassembled WGS sequence"/>
</dbReference>
<feature type="chain" id="PRO_5020373131" evidence="1">
    <location>
        <begin position="25"/>
        <end position="452"/>
    </location>
</feature>
<feature type="signal peptide" evidence="1">
    <location>
        <begin position="1"/>
        <end position="24"/>
    </location>
</feature>
<dbReference type="PIRSF" id="PIRSF029766">
    <property type="entry name" value="UCP029766"/>
    <property type="match status" value="1"/>
</dbReference>
<sequence>MTTSSFAKILLALLLSSFTTYTFATCYRITSINTNSGSVYYTEPGKGTAGAWGGSTDSSGTMGTTPRVININNNNFQPLGSLIATGYVSFLDSGSARYEPEQILFRCTADEDGFLKEFYATNGDSAYAGMYQANPALGLDQTYTTIVNGVGIRVKNVNTGEYFSRYWKSRPLTNLDRDSQGWILVKAKNFSDSSIELFKIDYGSGVPVPSVTTGTVSWTQPSTYTAFKCKQCSLNVTENADSAYYYNGWYLYWPGAINLHQNIVVRRAATCMVENVTPNVFFPLISKNEIDNNVKVTAPINIRFQCQSGSPANSGLSGFVSGTANTQTAMGFLPNPANITSAIQENLTVSSGSGVTHLLSNGYGMPNIATGVGVRLYQLNGTALNYLSSLSNTGQGAANGWYPVLTDAISVGVVNGVTTYSKTVNASLEKIPGKVVKPGKFDATVQVIIQVQ</sequence>
<keyword evidence="1" id="KW-0732">Signal</keyword>
<feature type="domain" description="Fimbrial-type adhesion" evidence="2">
    <location>
        <begin position="258"/>
        <end position="452"/>
    </location>
</feature>
<organism evidence="3 4">
    <name type="scientific">Providencia alcalifaciens</name>
    <dbReference type="NCBI Taxonomy" id="126385"/>
    <lineage>
        <taxon>Bacteria</taxon>
        <taxon>Pseudomonadati</taxon>
        <taxon>Pseudomonadota</taxon>
        <taxon>Gammaproteobacteria</taxon>
        <taxon>Enterobacterales</taxon>
        <taxon>Morganellaceae</taxon>
        <taxon>Providencia</taxon>
    </lineage>
</organism>
<dbReference type="OrthoDB" id="8875995at2"/>
<dbReference type="InterPro" id="IPR000259">
    <property type="entry name" value="Adhesion_dom_fimbrial"/>
</dbReference>
<evidence type="ECO:0000256" key="1">
    <source>
        <dbReference type="SAM" id="SignalP"/>
    </source>
</evidence>
<dbReference type="GO" id="GO:0009289">
    <property type="term" value="C:pilus"/>
    <property type="evidence" value="ECO:0007669"/>
    <property type="project" value="InterPro"/>
</dbReference>
<gene>
    <name evidence="3" type="ORF">EC835_1127</name>
</gene>
<dbReference type="Gene3D" id="2.60.40.1090">
    <property type="entry name" value="Fimbrial-type adhesion domain"/>
    <property type="match status" value="1"/>
</dbReference>
<dbReference type="InterPro" id="IPR008966">
    <property type="entry name" value="Adhesion_dom_sf"/>
</dbReference>
<evidence type="ECO:0000259" key="2">
    <source>
        <dbReference type="Pfam" id="PF00419"/>
    </source>
</evidence>
<dbReference type="AlphaFoldDB" id="A0A4R3NDC0"/>
<protein>
    <submittedName>
        <fullName evidence="3">Fimbrial protein</fullName>
    </submittedName>
</protein>
<reference evidence="3 4" key="1">
    <citation type="submission" date="2019-03" db="EMBL/GenBank/DDBJ databases">
        <title>Genomic analyses of the natural microbiome of Caenorhabditis elegans.</title>
        <authorList>
            <person name="Samuel B."/>
        </authorList>
    </citation>
    <scope>NUCLEOTIDE SEQUENCE [LARGE SCALE GENOMIC DNA]</scope>
    <source>
        <strain evidence="3 4">JUb102</strain>
    </source>
</reference>
<dbReference type="SUPFAM" id="SSF49401">
    <property type="entry name" value="Bacterial adhesins"/>
    <property type="match status" value="1"/>
</dbReference>
<dbReference type="InterPro" id="IPR011228">
    <property type="entry name" value="UCP029766"/>
</dbReference>
<evidence type="ECO:0000313" key="4">
    <source>
        <dbReference type="Proteomes" id="UP000295055"/>
    </source>
</evidence>
<dbReference type="InterPro" id="IPR036937">
    <property type="entry name" value="Adhesion_dom_fimbrial_sf"/>
</dbReference>
<dbReference type="Pfam" id="PF00419">
    <property type="entry name" value="Fimbrial"/>
    <property type="match status" value="1"/>
</dbReference>
<comment type="caution">
    <text evidence="3">The sequence shown here is derived from an EMBL/GenBank/DDBJ whole genome shotgun (WGS) entry which is preliminary data.</text>
</comment>
<name>A0A4R3NDC0_9GAMM</name>